<comment type="caution">
    <text evidence="2">The sequence shown here is derived from an EMBL/GenBank/DDBJ whole genome shotgun (WGS) entry which is preliminary data.</text>
</comment>
<reference evidence="2 3" key="1">
    <citation type="submission" date="2015-03" db="EMBL/GenBank/DDBJ databases">
        <title>Genome sequencing of Methylobacterium tarhaniae DSM 25844.</title>
        <authorList>
            <person name="Chaudhry V."/>
            <person name="Patil P.B."/>
        </authorList>
    </citation>
    <scope>NUCLEOTIDE SEQUENCE [LARGE SCALE GENOMIC DNA]</scope>
    <source>
        <strain evidence="2 3">DSM 25844</strain>
    </source>
</reference>
<feature type="transmembrane region" description="Helical" evidence="1">
    <location>
        <begin position="62"/>
        <end position="84"/>
    </location>
</feature>
<dbReference type="RefSeq" id="WP_048449333.1">
    <property type="nucleotide sequence ID" value="NZ_LABZ01000018.1"/>
</dbReference>
<keyword evidence="1" id="KW-0812">Transmembrane</keyword>
<sequence length="137" mass="14327">MLPAAGLSAATLYNIIRSVLEGTLDAAIVPLAAGSVAWSSIVLAVTLPPVERNFSAGTRLDWLVSAQVSFALALLDGAPLWRLAGGYHPLILAGLLAIPMMALTHVTASALFTRAEREAWTKRARRTIAPATSPPSA</sequence>
<name>A0A0J6TFH6_9HYPH</name>
<dbReference type="EMBL" id="LABZ01000018">
    <property type="protein sequence ID" value="KMO44448.1"/>
    <property type="molecule type" value="Genomic_DNA"/>
</dbReference>
<gene>
    <name evidence="2" type="ORF">VQ03_02770</name>
</gene>
<accession>A0A0J6TFH6</accession>
<dbReference type="PATRIC" id="fig|1187852.3.peg.2233"/>
<feature type="transmembrane region" description="Helical" evidence="1">
    <location>
        <begin position="27"/>
        <end position="50"/>
    </location>
</feature>
<dbReference type="AlphaFoldDB" id="A0A0J6TFH6"/>
<evidence type="ECO:0000313" key="2">
    <source>
        <dbReference type="EMBL" id="KMO44448.1"/>
    </source>
</evidence>
<keyword evidence="1" id="KW-1133">Transmembrane helix</keyword>
<keyword evidence="3" id="KW-1185">Reference proteome</keyword>
<evidence type="ECO:0000313" key="3">
    <source>
        <dbReference type="Proteomes" id="UP000036449"/>
    </source>
</evidence>
<proteinExistence type="predicted"/>
<dbReference type="OrthoDB" id="7995233at2"/>
<keyword evidence="1" id="KW-0472">Membrane</keyword>
<feature type="transmembrane region" description="Helical" evidence="1">
    <location>
        <begin position="90"/>
        <end position="113"/>
    </location>
</feature>
<dbReference type="Proteomes" id="UP000036449">
    <property type="component" value="Unassembled WGS sequence"/>
</dbReference>
<evidence type="ECO:0000256" key="1">
    <source>
        <dbReference type="SAM" id="Phobius"/>
    </source>
</evidence>
<organism evidence="2 3">
    <name type="scientific">Methylobacterium tarhaniae</name>
    <dbReference type="NCBI Taxonomy" id="1187852"/>
    <lineage>
        <taxon>Bacteria</taxon>
        <taxon>Pseudomonadati</taxon>
        <taxon>Pseudomonadota</taxon>
        <taxon>Alphaproteobacteria</taxon>
        <taxon>Hyphomicrobiales</taxon>
        <taxon>Methylobacteriaceae</taxon>
        <taxon>Methylobacterium</taxon>
    </lineage>
</organism>
<protein>
    <submittedName>
        <fullName evidence="2">Uncharacterized protein</fullName>
    </submittedName>
</protein>